<feature type="non-terminal residue" evidence="2">
    <location>
        <position position="152"/>
    </location>
</feature>
<feature type="compositionally biased region" description="Polar residues" evidence="1">
    <location>
        <begin position="133"/>
        <end position="152"/>
    </location>
</feature>
<proteinExistence type="predicted"/>
<protein>
    <submittedName>
        <fullName evidence="2">Uncharacterized protein</fullName>
    </submittedName>
</protein>
<comment type="caution">
    <text evidence="2">The sequence shown here is derived from an EMBL/GenBank/DDBJ whole genome shotgun (WGS) entry which is preliminary data.</text>
</comment>
<evidence type="ECO:0000256" key="1">
    <source>
        <dbReference type="SAM" id="MobiDB-lite"/>
    </source>
</evidence>
<dbReference type="EMBL" id="JBAHYK010001953">
    <property type="protein sequence ID" value="KAL0566266.1"/>
    <property type="molecule type" value="Genomic_DNA"/>
</dbReference>
<feature type="region of interest" description="Disordered" evidence="1">
    <location>
        <begin position="1"/>
        <end position="59"/>
    </location>
</feature>
<gene>
    <name evidence="2" type="ORF">V5O48_015754</name>
</gene>
<feature type="compositionally biased region" description="Basic and acidic residues" evidence="1">
    <location>
        <begin position="1"/>
        <end position="11"/>
    </location>
</feature>
<feature type="region of interest" description="Disordered" evidence="1">
    <location>
        <begin position="124"/>
        <end position="152"/>
    </location>
</feature>
<sequence length="152" mass="17327">MSEGTLHDHPSYDGSQATAATQTFTSPPHSDTETPQRRAITSLSRKPLSRVNPTQRPPLVDVSAFHRRVVEAKRTLTPLHIVLHELQNQMYPLNLVALEREYVPPPQGEYERLCAQAERWYREERSSTDEGRTNSINNPSPYHIQAETSHSM</sequence>
<keyword evidence="3" id="KW-1185">Reference proteome</keyword>
<accession>A0ABR3ETR6</accession>
<evidence type="ECO:0000313" key="3">
    <source>
        <dbReference type="Proteomes" id="UP001465976"/>
    </source>
</evidence>
<dbReference type="Proteomes" id="UP001465976">
    <property type="component" value="Unassembled WGS sequence"/>
</dbReference>
<evidence type="ECO:0000313" key="2">
    <source>
        <dbReference type="EMBL" id="KAL0566266.1"/>
    </source>
</evidence>
<name>A0ABR3ETR6_9AGAR</name>
<reference evidence="2 3" key="1">
    <citation type="submission" date="2024-02" db="EMBL/GenBank/DDBJ databases">
        <title>A draft genome for the cacao thread blight pathogen Marasmius crinis-equi.</title>
        <authorList>
            <person name="Cohen S.P."/>
            <person name="Baruah I.K."/>
            <person name="Amoako-Attah I."/>
            <person name="Bukari Y."/>
            <person name="Meinhardt L.W."/>
            <person name="Bailey B.A."/>
        </authorList>
    </citation>
    <scope>NUCLEOTIDE SEQUENCE [LARGE SCALE GENOMIC DNA]</scope>
    <source>
        <strain evidence="2 3">GH-76</strain>
    </source>
</reference>
<organism evidence="2 3">
    <name type="scientific">Marasmius crinis-equi</name>
    <dbReference type="NCBI Taxonomy" id="585013"/>
    <lineage>
        <taxon>Eukaryota</taxon>
        <taxon>Fungi</taxon>
        <taxon>Dikarya</taxon>
        <taxon>Basidiomycota</taxon>
        <taxon>Agaricomycotina</taxon>
        <taxon>Agaricomycetes</taxon>
        <taxon>Agaricomycetidae</taxon>
        <taxon>Agaricales</taxon>
        <taxon>Marasmiineae</taxon>
        <taxon>Marasmiaceae</taxon>
        <taxon>Marasmius</taxon>
    </lineage>
</organism>